<evidence type="ECO:0000256" key="4">
    <source>
        <dbReference type="ARBA" id="ARBA00048267"/>
    </source>
</evidence>
<dbReference type="RefSeq" id="WP_282909073.1">
    <property type="nucleotide sequence ID" value="NZ_JAGRPV010000001.1"/>
</dbReference>
<dbReference type="PROSITE" id="PS50110">
    <property type="entry name" value="RESPONSE_REGULATORY"/>
    <property type="match status" value="1"/>
</dbReference>
<dbReference type="Pfam" id="PF00072">
    <property type="entry name" value="Response_reg"/>
    <property type="match status" value="1"/>
</dbReference>
<evidence type="ECO:0000256" key="3">
    <source>
        <dbReference type="ARBA" id="ARBA00022801"/>
    </source>
</evidence>
<dbReference type="InterPro" id="IPR035909">
    <property type="entry name" value="CheB_C"/>
</dbReference>
<evidence type="ECO:0000256" key="6">
    <source>
        <dbReference type="PROSITE-ProRule" id="PRU00050"/>
    </source>
</evidence>
<name>A0ABT6THY5_9BACL</name>
<evidence type="ECO:0000259" key="9">
    <source>
        <dbReference type="PROSITE" id="PS50110"/>
    </source>
</evidence>
<feature type="active site" evidence="5 6">
    <location>
        <position position="363"/>
    </location>
</feature>
<dbReference type="Gene3D" id="3.40.50.2300">
    <property type="match status" value="1"/>
</dbReference>
<comment type="subcellular location">
    <subcellularLocation>
        <location evidence="5">Cytoplasm</location>
    </subcellularLocation>
</comment>
<keyword evidence="2 5" id="KW-0145">Chemotaxis</keyword>
<accession>A0ABT6THY5</accession>
<dbReference type="HAMAP" id="MF_00099">
    <property type="entry name" value="CheB_chemtxs"/>
    <property type="match status" value="1"/>
</dbReference>
<comment type="function">
    <text evidence="5">Involved in chemotaxis. Part of a chemotaxis signal transduction system that modulates chemotaxis in response to various stimuli. Catalyzes the demethylation of specific methylglutamate residues introduced into the chemoreceptors (methyl-accepting chemotaxis proteins or MCP) by CheR. Also mediates the irreversible deamidation of specific glutamine residues to glutamic acid.</text>
</comment>
<proteinExistence type="inferred from homology"/>
<keyword evidence="1 5" id="KW-0963">Cytoplasm</keyword>
<dbReference type="EC" id="3.5.1.44" evidence="5"/>
<feature type="region of interest" description="Disordered" evidence="8">
    <location>
        <begin position="203"/>
        <end position="341"/>
    </location>
</feature>
<feature type="modified residue" description="4-aspartylphosphate" evidence="5 7">
    <location>
        <position position="56"/>
    </location>
</feature>
<feature type="active site" evidence="5 6">
    <location>
        <position position="487"/>
    </location>
</feature>
<reference evidence="11" key="1">
    <citation type="submission" date="2023-04" db="EMBL/GenBank/DDBJ databases">
        <title>Comparative genomic analysis of Cohnella hashimotonis sp. nov., isolated from the International Space Station.</title>
        <authorList>
            <person name="Venkateswaran K."/>
            <person name="Simpson A."/>
        </authorList>
    </citation>
    <scope>NUCLEOTIDE SEQUENCE</scope>
    <source>
        <strain evidence="11">F6_2S_P_1</strain>
    </source>
</reference>
<dbReference type="EMBL" id="JAGRPV010000001">
    <property type="protein sequence ID" value="MDI4646201.1"/>
    <property type="molecule type" value="Genomic_DNA"/>
</dbReference>
<feature type="compositionally biased region" description="Basic and acidic residues" evidence="8">
    <location>
        <begin position="288"/>
        <end position="298"/>
    </location>
</feature>
<feature type="compositionally biased region" description="Low complexity" evidence="8">
    <location>
        <begin position="249"/>
        <end position="264"/>
    </location>
</feature>
<comment type="caution">
    <text evidence="11">The sequence shown here is derived from an EMBL/GenBank/DDBJ whole genome shotgun (WGS) entry which is preliminary data.</text>
</comment>
<organism evidence="11 12">
    <name type="scientific">Cohnella hashimotonis</name>
    <dbReference type="NCBI Taxonomy" id="2826895"/>
    <lineage>
        <taxon>Bacteria</taxon>
        <taxon>Bacillati</taxon>
        <taxon>Bacillota</taxon>
        <taxon>Bacilli</taxon>
        <taxon>Bacillales</taxon>
        <taxon>Paenibacillaceae</taxon>
        <taxon>Cohnella</taxon>
    </lineage>
</organism>
<dbReference type="InterPro" id="IPR000673">
    <property type="entry name" value="Sig_transdc_resp-reg_Me-estase"/>
</dbReference>
<dbReference type="PANTHER" id="PTHR42872">
    <property type="entry name" value="PROTEIN-GLUTAMATE METHYLESTERASE/PROTEIN-GLUTAMINE GLUTAMINASE"/>
    <property type="match status" value="1"/>
</dbReference>
<feature type="compositionally biased region" description="Basic and acidic residues" evidence="8">
    <location>
        <begin position="220"/>
        <end position="234"/>
    </location>
</feature>
<dbReference type="InterPro" id="IPR008248">
    <property type="entry name" value="CheB-like"/>
</dbReference>
<dbReference type="InterPro" id="IPR001789">
    <property type="entry name" value="Sig_transdc_resp-reg_receiver"/>
</dbReference>
<comment type="domain">
    <text evidence="5">Contains a C-terminal catalytic domain, and an N-terminal region which modulates catalytic activity.</text>
</comment>
<comment type="similarity">
    <text evidence="5">Belongs to the CheB family.</text>
</comment>
<dbReference type="CDD" id="cd16432">
    <property type="entry name" value="CheB_Rec"/>
    <property type="match status" value="1"/>
</dbReference>
<dbReference type="InterPro" id="IPR011006">
    <property type="entry name" value="CheY-like_superfamily"/>
</dbReference>
<evidence type="ECO:0000256" key="5">
    <source>
        <dbReference type="HAMAP-Rule" id="MF_00099"/>
    </source>
</evidence>
<feature type="compositionally biased region" description="Low complexity" evidence="8">
    <location>
        <begin position="312"/>
        <end position="324"/>
    </location>
</feature>
<feature type="domain" description="CheB-type methylesterase" evidence="10">
    <location>
        <begin position="350"/>
        <end position="546"/>
    </location>
</feature>
<evidence type="ECO:0000256" key="7">
    <source>
        <dbReference type="PROSITE-ProRule" id="PRU00169"/>
    </source>
</evidence>
<comment type="PTM">
    <text evidence="5">Phosphorylated by CheA. Phosphorylation of the N-terminal regulatory domain activates the methylesterase activity.</text>
</comment>
<dbReference type="EC" id="3.1.1.61" evidence="5"/>
<dbReference type="PROSITE" id="PS50122">
    <property type="entry name" value="CHEB"/>
    <property type="match status" value="1"/>
</dbReference>
<dbReference type="SUPFAM" id="SSF52172">
    <property type="entry name" value="CheY-like"/>
    <property type="match status" value="1"/>
</dbReference>
<evidence type="ECO:0000256" key="8">
    <source>
        <dbReference type="SAM" id="MobiDB-lite"/>
    </source>
</evidence>
<evidence type="ECO:0000256" key="1">
    <source>
        <dbReference type="ARBA" id="ARBA00022490"/>
    </source>
</evidence>
<dbReference type="Gene3D" id="3.40.50.180">
    <property type="entry name" value="Methylesterase CheB, C-terminal domain"/>
    <property type="match status" value="1"/>
</dbReference>
<comment type="catalytic activity">
    <reaction evidence="5">
        <text>L-glutaminyl-[protein] + H2O = L-glutamyl-[protein] + NH4(+)</text>
        <dbReference type="Rhea" id="RHEA:16441"/>
        <dbReference type="Rhea" id="RHEA-COMP:10207"/>
        <dbReference type="Rhea" id="RHEA-COMP:10208"/>
        <dbReference type="ChEBI" id="CHEBI:15377"/>
        <dbReference type="ChEBI" id="CHEBI:28938"/>
        <dbReference type="ChEBI" id="CHEBI:29973"/>
        <dbReference type="ChEBI" id="CHEBI:30011"/>
        <dbReference type="EC" id="3.5.1.44"/>
    </reaction>
</comment>
<keyword evidence="5 7" id="KW-0597">Phosphoprotein</keyword>
<protein>
    <recommendedName>
        <fullName evidence="5">Protein-glutamate methylesterase/protein-glutamine glutaminase</fullName>
        <ecNumber evidence="5">3.1.1.61</ecNumber>
        <ecNumber evidence="5">3.5.1.44</ecNumber>
    </recommendedName>
</protein>
<dbReference type="Pfam" id="PF01339">
    <property type="entry name" value="CheB_methylest"/>
    <property type="match status" value="1"/>
</dbReference>
<dbReference type="CDD" id="cd17541">
    <property type="entry name" value="REC_CheB-like"/>
    <property type="match status" value="1"/>
</dbReference>
<keyword evidence="12" id="KW-1185">Reference proteome</keyword>
<evidence type="ECO:0000256" key="2">
    <source>
        <dbReference type="ARBA" id="ARBA00022500"/>
    </source>
</evidence>
<feature type="domain" description="Response regulatory" evidence="9">
    <location>
        <begin position="5"/>
        <end position="122"/>
    </location>
</feature>
<dbReference type="PANTHER" id="PTHR42872:SF6">
    <property type="entry name" value="PROTEIN-GLUTAMATE METHYLESTERASE_PROTEIN-GLUTAMINE GLUTAMINASE"/>
    <property type="match status" value="1"/>
</dbReference>
<evidence type="ECO:0000313" key="11">
    <source>
        <dbReference type="EMBL" id="MDI4646201.1"/>
    </source>
</evidence>
<comment type="catalytic activity">
    <reaction evidence="4 5">
        <text>[protein]-L-glutamate 5-O-methyl ester + H2O = L-glutamyl-[protein] + methanol + H(+)</text>
        <dbReference type="Rhea" id="RHEA:23236"/>
        <dbReference type="Rhea" id="RHEA-COMP:10208"/>
        <dbReference type="Rhea" id="RHEA-COMP:10311"/>
        <dbReference type="ChEBI" id="CHEBI:15377"/>
        <dbReference type="ChEBI" id="CHEBI:15378"/>
        <dbReference type="ChEBI" id="CHEBI:17790"/>
        <dbReference type="ChEBI" id="CHEBI:29973"/>
        <dbReference type="ChEBI" id="CHEBI:82795"/>
        <dbReference type="EC" id="3.1.1.61"/>
    </reaction>
</comment>
<dbReference type="SMART" id="SM00448">
    <property type="entry name" value="REC"/>
    <property type="match status" value="1"/>
</dbReference>
<dbReference type="SUPFAM" id="SSF52738">
    <property type="entry name" value="Methylesterase CheB, C-terminal domain"/>
    <property type="match status" value="1"/>
</dbReference>
<dbReference type="Proteomes" id="UP001161691">
    <property type="component" value="Unassembled WGS sequence"/>
</dbReference>
<sequence length="551" mass="58688">MKAFKVLVVDDSPFMRKLVGDLVAGDVAFEVVGTAADGAEAVRQVRELRPDIAVMDLEMPEINGLEALKRIMSECPTPVIMMSAVTDRGTRDTIRALQYGAFDFVRKPDGALKLDVSHMGEMLIEKLHIARELLASGELRLRRMTEEGAEAMVFQAEATAEAKAAPSTEMKEEYGQFDAAEAAVEAGAYVEAEAKFEAALEVEADDAPPSSNEAQASEHAPPRTPDRESPKLRSELTGLSSKARLSNMAPANKEAAAAIERPAAQDTSAHGLPPARRTVPKAPLPAGEQKDRNDRPSGKTELTGKQTADQGLAAPKPSKTAKAPPSAPPPQLPKADKQPKRIPLQPVARPADSFTDIVAIGTSTGGPRALHEVLSAIPASFPAPILIVQHMPPKFTHSLAQRLDSCSAIEVREAADGDRVLPGQAYLAPGGKHLKLIREASGGYKIGLTEEDPVSGHRPSVDVMFGSLVGRRELRRHAVLMTGMGSDGAKAMKTLREDGAATLIAEAEETCVVYGMPRSAMENGAAQTAVPLQRIAPELVKAVEKPNAKQL</sequence>
<keyword evidence="3 5" id="KW-0378">Hydrolase</keyword>
<gene>
    <name evidence="5" type="primary">cheB</name>
    <name evidence="11" type="ORF">KB449_14585</name>
</gene>
<evidence type="ECO:0000313" key="12">
    <source>
        <dbReference type="Proteomes" id="UP001161691"/>
    </source>
</evidence>
<evidence type="ECO:0000259" key="10">
    <source>
        <dbReference type="PROSITE" id="PS50122"/>
    </source>
</evidence>
<feature type="active site" evidence="5 6">
    <location>
        <position position="390"/>
    </location>
</feature>